<dbReference type="InterPro" id="IPR001296">
    <property type="entry name" value="Glyco_trans_1"/>
</dbReference>
<proteinExistence type="predicted"/>
<evidence type="ECO:0000313" key="4">
    <source>
        <dbReference type="EMBL" id="SOB57513.1"/>
    </source>
</evidence>
<keyword evidence="5" id="KW-1185">Reference proteome</keyword>
<evidence type="ECO:0000259" key="3">
    <source>
        <dbReference type="Pfam" id="PF13439"/>
    </source>
</evidence>
<accession>A0A2C8F4T7</accession>
<dbReference type="SUPFAM" id="SSF53756">
    <property type="entry name" value="UDP-Glycosyltransferase/glycogen phosphorylase"/>
    <property type="match status" value="1"/>
</dbReference>
<dbReference type="AlphaFoldDB" id="A0A2C8F4T7"/>
<gene>
    <name evidence="4" type="ORF">DPRO_0629</name>
</gene>
<keyword evidence="1" id="KW-0472">Membrane</keyword>
<feature type="transmembrane region" description="Helical" evidence="1">
    <location>
        <begin position="6"/>
        <end position="27"/>
    </location>
</feature>
<keyword evidence="4" id="KW-0808">Transferase</keyword>
<feature type="domain" description="Glycosyltransferase subfamily 4-like N-terminal" evidence="3">
    <location>
        <begin position="363"/>
        <end position="536"/>
    </location>
</feature>
<dbReference type="Gene3D" id="3.40.50.2000">
    <property type="entry name" value="Glycogen Phosphorylase B"/>
    <property type="match status" value="2"/>
</dbReference>
<keyword evidence="1" id="KW-1133">Transmembrane helix</keyword>
<sequence length="761" mass="86475">MARLSWWRALFYLNMLILFLVIFYKIYLNFFEQDYGAVHAEQIESVESILHGEETFSFAVVGNINNSVGIFERKIIPELNQSDVAFVVSAGNAVSGAGEDKYRALHRTMGHLEKPYLLTFGDNEHGTFGGFRYYDHYGPYVFAFSAGNSRFIFLDSSGKTSFKWQARWLEEELEVAPNQNVFLFVGHPLLPVDKKGTFDFDDDYLPDEEFRSLLMPMFRDSRIKAVFSSNLPLFSVQEYNGTPFVVTGGAGGFILNNDRSFYHYVKVQVSRSQVDIEPVRLNIGQHTVFRTVESIWFFIHSLFYVGYLNYLLIVCFLIVSAYWLYSLLLKERDYYPDFNQPSEPNLDREIKIAMFTNNYLPFIGGVPISIYRLSSVLKELGHNVLILAPQYEQIVEPPEERGDVFRLPCLFRQAADKGIVVPNIFSLAAIRKVREFAPDVIHIHHPYWMGTVGLWMARRLKIPAVYTYHTRLEHFSYAVPLPKALFRNFLSHALVRRLGNQCNAIVVPTEASEHYLRMIGVKTPVFVVPTGIETDKFAKLSELEGARLRAELGIANDELVLLSVSRLSAEKNISFMLEAVSLLTKYCSRKFKLVLIGDGPERERLYKMAETLGLQDTVLFPGAVPPATMPAYYSLGDIFVFASTSETQGMVILEAMASAMPVVSIRASGIDDFVVDGMTGFKTMQNISAWTEKVQLLLENDTLRHELSGHAASMASRFGIDEFGKKMIRVYAHVLFNRKETCNEMPGVQRNQSGNDGKTVH</sequence>
<dbReference type="InterPro" id="IPR029052">
    <property type="entry name" value="Metallo-depent_PP-like"/>
</dbReference>
<dbReference type="SUPFAM" id="SSF56300">
    <property type="entry name" value="Metallo-dependent phosphatases"/>
    <property type="match status" value="1"/>
</dbReference>
<dbReference type="PANTHER" id="PTHR45947:SF3">
    <property type="entry name" value="SULFOQUINOVOSYL TRANSFERASE SQD2"/>
    <property type="match status" value="1"/>
</dbReference>
<reference evidence="5" key="1">
    <citation type="submission" date="2017-09" db="EMBL/GenBank/DDBJ databases">
        <authorList>
            <person name="Regsiter A."/>
            <person name="William W."/>
        </authorList>
    </citation>
    <scope>NUCLEOTIDE SEQUENCE [LARGE SCALE GENOMIC DNA]</scope>
    <source>
        <strain evidence="5">500-1</strain>
    </source>
</reference>
<dbReference type="InterPro" id="IPR050194">
    <property type="entry name" value="Glycosyltransferase_grp1"/>
</dbReference>
<dbReference type="GO" id="GO:0016757">
    <property type="term" value="F:glycosyltransferase activity"/>
    <property type="evidence" value="ECO:0007669"/>
    <property type="project" value="InterPro"/>
</dbReference>
<organism evidence="4 5">
    <name type="scientific">Pseudodesulfovibrio profundus</name>
    <dbReference type="NCBI Taxonomy" id="57320"/>
    <lineage>
        <taxon>Bacteria</taxon>
        <taxon>Pseudomonadati</taxon>
        <taxon>Thermodesulfobacteriota</taxon>
        <taxon>Desulfovibrionia</taxon>
        <taxon>Desulfovibrionales</taxon>
        <taxon>Desulfovibrionaceae</taxon>
    </lineage>
</organism>
<evidence type="ECO:0000256" key="1">
    <source>
        <dbReference type="SAM" id="Phobius"/>
    </source>
</evidence>
<dbReference type="Gene3D" id="3.60.21.10">
    <property type="match status" value="1"/>
</dbReference>
<feature type="domain" description="Glycosyl transferase family 1" evidence="2">
    <location>
        <begin position="548"/>
        <end position="709"/>
    </location>
</feature>
<name>A0A2C8F4T7_9BACT</name>
<dbReference type="Proteomes" id="UP000219215">
    <property type="component" value="Chromosome DPRO"/>
</dbReference>
<evidence type="ECO:0000313" key="5">
    <source>
        <dbReference type="Proteomes" id="UP000219215"/>
    </source>
</evidence>
<dbReference type="PANTHER" id="PTHR45947">
    <property type="entry name" value="SULFOQUINOVOSYL TRANSFERASE SQD2"/>
    <property type="match status" value="1"/>
</dbReference>
<keyword evidence="1" id="KW-0812">Transmembrane</keyword>
<dbReference type="KEGG" id="pprf:DPRO_0629"/>
<dbReference type="OrthoDB" id="9802525at2"/>
<dbReference type="Pfam" id="PF13439">
    <property type="entry name" value="Glyco_transf_4"/>
    <property type="match status" value="1"/>
</dbReference>
<dbReference type="RefSeq" id="WP_097010748.1">
    <property type="nucleotide sequence ID" value="NZ_LT907975.1"/>
</dbReference>
<dbReference type="InterPro" id="IPR028098">
    <property type="entry name" value="Glyco_trans_4-like_N"/>
</dbReference>
<evidence type="ECO:0000259" key="2">
    <source>
        <dbReference type="Pfam" id="PF00534"/>
    </source>
</evidence>
<protein>
    <submittedName>
        <fullName evidence="4">Glycosyl transferase group 1</fullName>
    </submittedName>
</protein>
<dbReference type="Pfam" id="PF00534">
    <property type="entry name" value="Glycos_transf_1"/>
    <property type="match status" value="1"/>
</dbReference>
<dbReference type="EMBL" id="LT907975">
    <property type="protein sequence ID" value="SOB57513.1"/>
    <property type="molecule type" value="Genomic_DNA"/>
</dbReference>
<feature type="transmembrane region" description="Helical" evidence="1">
    <location>
        <begin position="302"/>
        <end position="325"/>
    </location>
</feature>